<dbReference type="GO" id="GO:0016787">
    <property type="term" value="F:hydrolase activity"/>
    <property type="evidence" value="ECO:0007669"/>
    <property type="project" value="UniProtKB-KW"/>
</dbReference>
<dbReference type="InterPro" id="IPR033454">
    <property type="entry name" value="RecG_wedge"/>
</dbReference>
<keyword evidence="5" id="KW-1185">Reference proteome</keyword>
<feature type="domain" description="RecG wedge" evidence="3">
    <location>
        <begin position="15"/>
        <end position="163"/>
    </location>
</feature>
<keyword evidence="1" id="KW-0378">Hydrolase</keyword>
<accession>J0X8T2</accession>
<dbReference type="Proteomes" id="UP000004578">
    <property type="component" value="Unassembled WGS sequence"/>
</dbReference>
<sequence length="198" mass="21012">MGGLDAPLALRLPARTARALAGAGVHTVGDLLGITPRRYYHWGALTPLHSLREGEDATILAQVASTRIIANRSGAGVRMEVELTDGARFITATFFAKNQYKLAPHARLLTPGASYLFAGRVGAYRGRLQLAHPSFEGVDGEDAERAAQRPIPIYPATGGLASWAVSRAVGVVLDGLDDADVTDPLPDSVRAAHRLPSR</sequence>
<dbReference type="SUPFAM" id="SSF50249">
    <property type="entry name" value="Nucleic acid-binding proteins"/>
    <property type="match status" value="1"/>
</dbReference>
<dbReference type="InterPro" id="IPR047112">
    <property type="entry name" value="RecG/Mfd"/>
</dbReference>
<dbReference type="PANTHER" id="PTHR47964">
    <property type="entry name" value="ATP-DEPENDENT DNA HELICASE HOMOLOG RECG, CHLOROPLASTIC"/>
    <property type="match status" value="1"/>
</dbReference>
<comment type="caution">
    <text evidence="4">The sequence shown here is derived from an EMBL/GenBank/DDBJ whole genome shotgun (WGS) entry which is preliminary data.</text>
</comment>
<dbReference type="GO" id="GO:0006281">
    <property type="term" value="P:DNA repair"/>
    <property type="evidence" value="ECO:0007669"/>
    <property type="project" value="InterPro"/>
</dbReference>
<dbReference type="Pfam" id="PF17191">
    <property type="entry name" value="RecG_wedge"/>
    <property type="match status" value="1"/>
</dbReference>
<dbReference type="EMBL" id="AKFS01000173">
    <property type="protein sequence ID" value="EJF45071.1"/>
    <property type="molecule type" value="Genomic_DNA"/>
</dbReference>
<evidence type="ECO:0000256" key="2">
    <source>
        <dbReference type="ARBA" id="ARBA00022806"/>
    </source>
</evidence>
<proteinExistence type="predicted"/>
<feature type="non-terminal residue" evidence="4">
    <location>
        <position position="198"/>
    </location>
</feature>
<keyword evidence="2" id="KW-0067">ATP-binding</keyword>
<keyword evidence="2" id="KW-0547">Nucleotide-binding</keyword>
<dbReference type="Gene3D" id="2.40.50.140">
    <property type="entry name" value="Nucleic acid-binding proteins"/>
    <property type="match status" value="1"/>
</dbReference>
<dbReference type="AlphaFoldDB" id="J0X8T2"/>
<dbReference type="CDD" id="cd04488">
    <property type="entry name" value="RecG_wedge_OBF"/>
    <property type="match status" value="1"/>
</dbReference>
<dbReference type="InterPro" id="IPR012340">
    <property type="entry name" value="NA-bd_OB-fold"/>
</dbReference>
<name>J0X8T2_9ACTO</name>
<evidence type="ECO:0000313" key="4">
    <source>
        <dbReference type="EMBL" id="EJF45071.1"/>
    </source>
</evidence>
<organism evidence="4 5">
    <name type="scientific">Schaalia georgiae F0490</name>
    <dbReference type="NCBI Taxonomy" id="1125717"/>
    <lineage>
        <taxon>Bacteria</taxon>
        <taxon>Bacillati</taxon>
        <taxon>Actinomycetota</taxon>
        <taxon>Actinomycetes</taxon>
        <taxon>Actinomycetales</taxon>
        <taxon>Actinomycetaceae</taxon>
        <taxon>Schaalia</taxon>
    </lineage>
</organism>
<dbReference type="PANTHER" id="PTHR47964:SF1">
    <property type="entry name" value="ATP-DEPENDENT DNA HELICASE HOMOLOG RECG, CHLOROPLASTIC"/>
    <property type="match status" value="1"/>
</dbReference>
<gene>
    <name evidence="4" type="ORF">HMPREF1317_2417</name>
</gene>
<reference evidence="4 5" key="1">
    <citation type="submission" date="2012-05" db="EMBL/GenBank/DDBJ databases">
        <authorList>
            <person name="Harkins D.M."/>
            <person name="Madupu R."/>
            <person name="Durkin A.S."/>
            <person name="Torralba M."/>
            <person name="Methe B."/>
            <person name="Sutton G.G."/>
            <person name="Nelson K.E."/>
        </authorList>
    </citation>
    <scope>NUCLEOTIDE SEQUENCE [LARGE SCALE GENOMIC DNA]</scope>
    <source>
        <strain evidence="4 5">F0490</strain>
    </source>
</reference>
<evidence type="ECO:0000256" key="1">
    <source>
        <dbReference type="ARBA" id="ARBA00022801"/>
    </source>
</evidence>
<evidence type="ECO:0000259" key="3">
    <source>
        <dbReference type="Pfam" id="PF17191"/>
    </source>
</evidence>
<protein>
    <submittedName>
        <fullName evidence="4">Nucleic acid-binding domain protein</fullName>
    </submittedName>
</protein>
<keyword evidence="2" id="KW-0347">Helicase</keyword>
<dbReference type="GO" id="GO:0003678">
    <property type="term" value="F:DNA helicase activity"/>
    <property type="evidence" value="ECO:0007669"/>
    <property type="project" value="TreeGrafter"/>
</dbReference>
<evidence type="ECO:0000313" key="5">
    <source>
        <dbReference type="Proteomes" id="UP000004578"/>
    </source>
</evidence>